<dbReference type="Proteomes" id="UP000295507">
    <property type="component" value="Unassembled WGS sequence"/>
</dbReference>
<gene>
    <name evidence="1" type="ORF">EV129_104372</name>
</gene>
<evidence type="ECO:0000313" key="2">
    <source>
        <dbReference type="Proteomes" id="UP000295507"/>
    </source>
</evidence>
<proteinExistence type="predicted"/>
<sequence>MNDTRHNLKPMGRQSQDVVAQQQLFGELIECLITRDESFDGPDGSWETRATRPSGAGWRIIEFHRERHTKWMRRRPIIMGNPSWRRLI</sequence>
<accession>A0A4V2VF21</accession>
<evidence type="ECO:0000313" key="1">
    <source>
        <dbReference type="EMBL" id="TCU38765.1"/>
    </source>
</evidence>
<name>A0A4V2VF21_9HYPH</name>
<organism evidence="1 2">
    <name type="scientific">Rhizobium azibense</name>
    <dbReference type="NCBI Taxonomy" id="1136135"/>
    <lineage>
        <taxon>Bacteria</taxon>
        <taxon>Pseudomonadati</taxon>
        <taxon>Pseudomonadota</taxon>
        <taxon>Alphaproteobacteria</taxon>
        <taxon>Hyphomicrobiales</taxon>
        <taxon>Rhizobiaceae</taxon>
        <taxon>Rhizobium/Agrobacterium group</taxon>
        <taxon>Rhizobium</taxon>
    </lineage>
</organism>
<reference evidence="1 2" key="1">
    <citation type="submission" date="2019-03" db="EMBL/GenBank/DDBJ databases">
        <title>Genomic Encyclopedia of Type Strains, Phase IV (KMG-V): Genome sequencing to study the core and pangenomes of soil and plant-associated prokaryotes.</title>
        <authorList>
            <person name="Whitman W."/>
        </authorList>
    </citation>
    <scope>NUCLEOTIDE SEQUENCE [LARGE SCALE GENOMIC DNA]</scope>
    <source>
        <strain evidence="1 2">IE4868</strain>
    </source>
</reference>
<dbReference type="AlphaFoldDB" id="A0A4V2VF21"/>
<protein>
    <submittedName>
        <fullName evidence="1">Uncharacterized protein</fullName>
    </submittedName>
</protein>
<comment type="caution">
    <text evidence="1">The sequence shown here is derived from an EMBL/GenBank/DDBJ whole genome shotgun (WGS) entry which is preliminary data.</text>
</comment>
<dbReference type="EMBL" id="SMBK01000004">
    <property type="protein sequence ID" value="TCU38765.1"/>
    <property type="molecule type" value="Genomic_DNA"/>
</dbReference>